<comment type="caution">
    <text evidence="4">The sequence shown here is derived from an EMBL/GenBank/DDBJ whole genome shotgun (WGS) entry which is preliminary data.</text>
</comment>
<reference evidence="4" key="1">
    <citation type="journal article" date="2019" name="Sci. Rep.">
        <title>Draft genome of Tanacetum cinerariifolium, the natural source of mosquito coil.</title>
        <authorList>
            <person name="Yamashiro T."/>
            <person name="Shiraishi A."/>
            <person name="Satake H."/>
            <person name="Nakayama K."/>
        </authorList>
    </citation>
    <scope>NUCLEOTIDE SEQUENCE</scope>
</reference>
<comment type="similarity">
    <text evidence="1">Belongs to the plant acyltransferase family.</text>
</comment>
<sequence length="433" mass="48122">MKITMKVEKQSSKFVKPFDPTPATLGYYRVGCIDELSPFAYVGIVLFYSLNSNNHKSSFVVRLEKSLEKTLTRLYPLAGRYADKIQTVECNDEGAQLIHAKVNIKLQDFLGLEENIEMVDEFIPFKSSDSLVFSDPLLAIQLTVFECGGISVGVSVAHKIADASTICTFLNEWAFMNREENVTEFLGSGFNSSLLFPPRGERPIAPPTHKSDVMCGKYTRKKLSFTESAISNMKAKAIADGKINTCNLSKVQLVLGIIWKALLGVDRAIHNITRESILLQPVNLRGKMASLIPKDSCGNFFAVCATNSGIAETTQELVHCLSDSVKRITYNYSKVYHNTEEGQMMVLNSHLRIADVPESTNAIRLTSWCKFPFYETDFGFGRPIWVAPGTVPFRNSGCLIDDPQGNGVEAYVVLEVKDLPYFEEALDVNVFGA</sequence>
<dbReference type="GO" id="GO:0016746">
    <property type="term" value="F:acyltransferase activity"/>
    <property type="evidence" value="ECO:0007669"/>
    <property type="project" value="UniProtKB-KW"/>
</dbReference>
<dbReference type="InterPro" id="IPR023213">
    <property type="entry name" value="CAT-like_dom_sf"/>
</dbReference>
<keyword evidence="3" id="KW-0012">Acyltransferase</keyword>
<dbReference type="EMBL" id="BKCJ010000187">
    <property type="protein sequence ID" value="GEU30771.1"/>
    <property type="molecule type" value="Genomic_DNA"/>
</dbReference>
<dbReference type="Pfam" id="PF02458">
    <property type="entry name" value="Transferase"/>
    <property type="match status" value="1"/>
</dbReference>
<evidence type="ECO:0000256" key="2">
    <source>
        <dbReference type="ARBA" id="ARBA00022679"/>
    </source>
</evidence>
<dbReference type="Gene3D" id="3.30.559.10">
    <property type="entry name" value="Chloramphenicol acetyltransferase-like domain"/>
    <property type="match status" value="2"/>
</dbReference>
<gene>
    <name evidence="4" type="ORF">Tci_002749</name>
</gene>
<evidence type="ECO:0000256" key="3">
    <source>
        <dbReference type="ARBA" id="ARBA00023315"/>
    </source>
</evidence>
<evidence type="ECO:0000313" key="4">
    <source>
        <dbReference type="EMBL" id="GEU30771.1"/>
    </source>
</evidence>
<keyword evidence="2 4" id="KW-0808">Transferase</keyword>
<name>A0A6L2J1U1_TANCI</name>
<proteinExistence type="inferred from homology"/>
<organism evidence="4">
    <name type="scientific">Tanacetum cinerariifolium</name>
    <name type="common">Dalmatian daisy</name>
    <name type="synonym">Chrysanthemum cinerariifolium</name>
    <dbReference type="NCBI Taxonomy" id="118510"/>
    <lineage>
        <taxon>Eukaryota</taxon>
        <taxon>Viridiplantae</taxon>
        <taxon>Streptophyta</taxon>
        <taxon>Embryophyta</taxon>
        <taxon>Tracheophyta</taxon>
        <taxon>Spermatophyta</taxon>
        <taxon>Magnoliopsida</taxon>
        <taxon>eudicotyledons</taxon>
        <taxon>Gunneridae</taxon>
        <taxon>Pentapetalae</taxon>
        <taxon>asterids</taxon>
        <taxon>campanulids</taxon>
        <taxon>Asterales</taxon>
        <taxon>Asteraceae</taxon>
        <taxon>Asteroideae</taxon>
        <taxon>Anthemideae</taxon>
        <taxon>Anthemidinae</taxon>
        <taxon>Tanacetum</taxon>
    </lineage>
</organism>
<accession>A0A6L2J1U1</accession>
<protein>
    <submittedName>
        <fullName evidence="4">Transferase, chloramphenicol acetyltransferase-like domain protein</fullName>
    </submittedName>
</protein>
<dbReference type="PANTHER" id="PTHR31623">
    <property type="entry name" value="F21J9.9"/>
    <property type="match status" value="1"/>
</dbReference>
<dbReference type="AlphaFoldDB" id="A0A6L2J1U1"/>
<dbReference type="PANTHER" id="PTHR31623:SF70">
    <property type="entry name" value="TRANSFERASE, CHLORAMPHENICOL ACETYLTRANSFERASE-LIKE DOMAIN PROTEIN"/>
    <property type="match status" value="1"/>
</dbReference>
<evidence type="ECO:0000256" key="1">
    <source>
        <dbReference type="ARBA" id="ARBA00009861"/>
    </source>
</evidence>